<dbReference type="InterPro" id="IPR048033">
    <property type="entry name" value="HetZ-rel_2"/>
</dbReference>
<name>A0A7C3VKC1_9CYAN</name>
<gene>
    <name evidence="1" type="ORF">ENR15_23145</name>
</gene>
<dbReference type="NCBIfam" id="NF037965">
    <property type="entry name" value="HetZ_rel_2"/>
    <property type="match status" value="1"/>
</dbReference>
<organism evidence="1">
    <name type="scientific">Planktothricoides sp. SpSt-374</name>
    <dbReference type="NCBI Taxonomy" id="2282167"/>
    <lineage>
        <taxon>Bacteria</taxon>
        <taxon>Bacillati</taxon>
        <taxon>Cyanobacteriota</taxon>
        <taxon>Cyanophyceae</taxon>
        <taxon>Oscillatoriophycideae</taxon>
        <taxon>Oscillatoriales</taxon>
        <taxon>Oscillatoriaceae</taxon>
        <taxon>Planktothricoides</taxon>
    </lineage>
</organism>
<sequence>MTTAENLARSWRSRLAAECANYSDTTHESIICWLLGENPDRLSSLSEEKLEIVSQAMDYRWRILRGRYLGVAPAIAYGNLMRRLASLVLLRQKIKTWVALSRDRTRSAIDVVQETIQEICERDRYMQQQIAWIAQCTSDHRLRNSLLLAAIEEYCLRPVRNQPLLVLRFFNYLRRSQKAGLTQVPRESLRIVSHEITLEDGGEPVSLLDGEATRLAKESAAWEEQQQLRTAVVREFEKYLEINLEPIAAQWLRLYLQGNSQEAIAQELNLPIKQVYRLREKISYHAIRVFALKQSPDLVANWLQISLSENGLGLTQSQWEVFIDSLTPVQREILTKLKAGIPIETIALDMNLKTSQVFSEWTRAFLAAQSQRNSN</sequence>
<comment type="caution">
    <text evidence="1">The sequence shown here is derived from an EMBL/GenBank/DDBJ whole genome shotgun (WGS) entry which is preliminary data.</text>
</comment>
<reference evidence="1" key="1">
    <citation type="journal article" date="2020" name="mSystems">
        <title>Genome- and Community-Level Interaction Insights into Carbon Utilization and Element Cycling Functions of Hydrothermarchaeota in Hydrothermal Sediment.</title>
        <authorList>
            <person name="Zhou Z."/>
            <person name="Liu Y."/>
            <person name="Xu W."/>
            <person name="Pan J."/>
            <person name="Luo Z.H."/>
            <person name="Li M."/>
        </authorList>
    </citation>
    <scope>NUCLEOTIDE SEQUENCE [LARGE SCALE GENOMIC DNA]</scope>
    <source>
        <strain evidence="1">SpSt-374</strain>
    </source>
</reference>
<dbReference type="AlphaFoldDB" id="A0A7C3VKC1"/>
<evidence type="ECO:0008006" key="2">
    <source>
        <dbReference type="Google" id="ProtNLM"/>
    </source>
</evidence>
<evidence type="ECO:0000313" key="1">
    <source>
        <dbReference type="EMBL" id="HGG03453.1"/>
    </source>
</evidence>
<dbReference type="EMBL" id="DSPX01000236">
    <property type="protein sequence ID" value="HGG03453.1"/>
    <property type="molecule type" value="Genomic_DNA"/>
</dbReference>
<protein>
    <recommendedName>
        <fullName evidence="2">HetZ-related protein 2</fullName>
    </recommendedName>
</protein>
<proteinExistence type="predicted"/>
<accession>A0A7C3VKC1</accession>